<comment type="caution">
    <text evidence="2">The sequence shown here is derived from an EMBL/GenBank/DDBJ whole genome shotgun (WGS) entry which is preliminary data.</text>
</comment>
<keyword evidence="1" id="KW-0472">Membrane</keyword>
<name>A0A7X1DM40_9LIST</name>
<evidence type="ECO:0000256" key="1">
    <source>
        <dbReference type="SAM" id="Phobius"/>
    </source>
</evidence>
<dbReference type="AlphaFoldDB" id="A0A7X1DM40"/>
<keyword evidence="1" id="KW-1133">Transmembrane helix</keyword>
<gene>
    <name evidence="2" type="ORF">HCJ81_14365</name>
</gene>
<accession>A0A7X1DM40</accession>
<evidence type="ECO:0000313" key="3">
    <source>
        <dbReference type="Proteomes" id="UP000565628"/>
    </source>
</evidence>
<dbReference type="EMBL" id="JAASWV010000023">
    <property type="protein sequence ID" value="MBC2312074.1"/>
    <property type="molecule type" value="Genomic_DNA"/>
</dbReference>
<keyword evidence="1" id="KW-0812">Transmembrane</keyword>
<proteinExistence type="predicted"/>
<protein>
    <submittedName>
        <fullName evidence="2">Uncharacterized protein</fullName>
    </submittedName>
</protein>
<organism evidence="2 3">
    <name type="scientific">Listeria booriae</name>
    <dbReference type="NCBI Taxonomy" id="1552123"/>
    <lineage>
        <taxon>Bacteria</taxon>
        <taxon>Bacillati</taxon>
        <taxon>Bacillota</taxon>
        <taxon>Bacilli</taxon>
        <taxon>Bacillales</taxon>
        <taxon>Listeriaceae</taxon>
        <taxon>Listeria</taxon>
    </lineage>
</organism>
<dbReference type="Proteomes" id="UP000565628">
    <property type="component" value="Unassembled WGS sequence"/>
</dbReference>
<reference evidence="2 3" key="1">
    <citation type="submission" date="2020-03" db="EMBL/GenBank/DDBJ databases">
        <title>Soil Listeria distribution.</title>
        <authorList>
            <person name="Liao J."/>
            <person name="Wiedmann M."/>
        </authorList>
    </citation>
    <scope>NUCLEOTIDE SEQUENCE [LARGE SCALE GENOMIC DNA]</scope>
    <source>
        <strain evidence="2 3">FSL L7-0039</strain>
    </source>
</reference>
<dbReference type="RefSeq" id="WP_185642313.1">
    <property type="nucleotide sequence ID" value="NZ_JAARUF010000013.1"/>
</dbReference>
<sequence>MNKNASLEEKMYKKRRKDFRLEIILKFLPCTLIIIMLGNKLTTVPPVLNSYLIIHFLLFGIITFFYTWLSLELIFTWLDIRKKNDKDGRCKDEA</sequence>
<feature type="transmembrane region" description="Helical" evidence="1">
    <location>
        <begin position="51"/>
        <end position="78"/>
    </location>
</feature>
<evidence type="ECO:0000313" key="2">
    <source>
        <dbReference type="EMBL" id="MBC2312074.1"/>
    </source>
</evidence>
<feature type="transmembrane region" description="Helical" evidence="1">
    <location>
        <begin position="21"/>
        <end position="39"/>
    </location>
</feature>